<organism evidence="1 2">
    <name type="scientific">Streptococcus pneumoniae</name>
    <dbReference type="NCBI Taxonomy" id="1313"/>
    <lineage>
        <taxon>Bacteria</taxon>
        <taxon>Bacillati</taxon>
        <taxon>Bacillota</taxon>
        <taxon>Bacilli</taxon>
        <taxon>Lactobacillales</taxon>
        <taxon>Streptococcaceae</taxon>
        <taxon>Streptococcus</taxon>
    </lineage>
</organism>
<dbReference type="EMBL" id="JAVPGZ010000101">
    <property type="protein sequence ID" value="MDS8037776.1"/>
    <property type="molecule type" value="Genomic_DNA"/>
</dbReference>
<dbReference type="AlphaFoldDB" id="A0AAP5J852"/>
<feature type="non-terminal residue" evidence="1">
    <location>
        <position position="67"/>
    </location>
</feature>
<accession>A0AAP5J852</accession>
<name>A0AAP5J852_STREE</name>
<proteinExistence type="predicted"/>
<protein>
    <submittedName>
        <fullName evidence="1">Uncharacterized protein</fullName>
    </submittedName>
</protein>
<evidence type="ECO:0000313" key="1">
    <source>
        <dbReference type="EMBL" id="MDS8037776.1"/>
    </source>
</evidence>
<reference evidence="1" key="1">
    <citation type="submission" date="2023-06" db="EMBL/GenBank/DDBJ databases">
        <title>PCVPA Blantyre Malawi Pneumococcal carriage surveillance isolates.</title>
        <authorList>
            <person name="Obolski U."/>
            <person name="Swarthout T.D."/>
            <person name="Kalizang'Oma A."/>
            <person name="Mwalukomo T.S."/>
            <person name="Cave R."/>
            <person name="Brown C."/>
            <person name="Cornick J."/>
            <person name="Kamng'Ona A."/>
            <person name="Msefula J."/>
            <person name="French N."/>
            <person name="Hyderman R."/>
        </authorList>
    </citation>
    <scope>NUCLEOTIDE SEQUENCE</scope>
    <source>
        <strain evidence="1">BVY8TH</strain>
    </source>
</reference>
<gene>
    <name evidence="1" type="ORF">RLG82_01730</name>
</gene>
<dbReference type="Proteomes" id="UP001184693">
    <property type="component" value="Unassembled WGS sequence"/>
</dbReference>
<comment type="caution">
    <text evidence="1">The sequence shown here is derived from an EMBL/GenBank/DDBJ whole genome shotgun (WGS) entry which is preliminary data.</text>
</comment>
<evidence type="ECO:0000313" key="2">
    <source>
        <dbReference type="Proteomes" id="UP001184693"/>
    </source>
</evidence>
<sequence length="67" mass="7860">MIIRGGLDGFDEHTWSTILIASLFGVYDYKPIDKNRKKSKRKKKKEKIDLFMVGTYESFTDKKENSL</sequence>